<dbReference type="Proteomes" id="UP001597182">
    <property type="component" value="Unassembled WGS sequence"/>
</dbReference>
<dbReference type="EMBL" id="JBHTMB010000050">
    <property type="protein sequence ID" value="MFD1233063.1"/>
    <property type="molecule type" value="Genomic_DNA"/>
</dbReference>
<evidence type="ECO:0000313" key="6">
    <source>
        <dbReference type="Proteomes" id="UP001597182"/>
    </source>
</evidence>
<dbReference type="RefSeq" id="WP_339125957.1">
    <property type="nucleotide sequence ID" value="NZ_BAABKS010000053.1"/>
</dbReference>
<dbReference type="PANTHER" id="PTHR43180">
    <property type="entry name" value="3-OXOACYL-(ACYL-CARRIER-PROTEIN) REDUCTASE (AFU_ORTHOLOGUE AFUA_6G11210)"/>
    <property type="match status" value="1"/>
</dbReference>
<dbReference type="InterPro" id="IPR002347">
    <property type="entry name" value="SDR_fam"/>
</dbReference>
<protein>
    <submittedName>
        <fullName evidence="5">SDR family oxidoreductase</fullName>
        <ecNumber evidence="5">1.-.-.-</ecNumber>
    </submittedName>
</protein>
<dbReference type="PRINTS" id="PR00081">
    <property type="entry name" value="GDHRDH"/>
</dbReference>
<organism evidence="5 6">
    <name type="scientific">Pseudonocardia benzenivorans</name>
    <dbReference type="NCBI Taxonomy" id="228005"/>
    <lineage>
        <taxon>Bacteria</taxon>
        <taxon>Bacillati</taxon>
        <taxon>Actinomycetota</taxon>
        <taxon>Actinomycetes</taxon>
        <taxon>Pseudonocardiales</taxon>
        <taxon>Pseudonocardiaceae</taxon>
        <taxon>Pseudonocardia</taxon>
    </lineage>
</organism>
<evidence type="ECO:0000256" key="2">
    <source>
        <dbReference type="ARBA" id="ARBA00023002"/>
    </source>
</evidence>
<dbReference type="SUPFAM" id="SSF51735">
    <property type="entry name" value="NAD(P)-binding Rossmann-fold domains"/>
    <property type="match status" value="1"/>
</dbReference>
<comment type="caution">
    <text evidence="5">The sequence shown here is derived from an EMBL/GenBank/DDBJ whole genome shotgun (WGS) entry which is preliminary data.</text>
</comment>
<keyword evidence="2 5" id="KW-0560">Oxidoreductase</keyword>
<evidence type="ECO:0000313" key="5">
    <source>
        <dbReference type="EMBL" id="MFD1233063.1"/>
    </source>
</evidence>
<dbReference type="Pfam" id="PF00106">
    <property type="entry name" value="adh_short"/>
    <property type="match status" value="1"/>
</dbReference>
<dbReference type="Gene3D" id="3.40.50.720">
    <property type="entry name" value="NAD(P)-binding Rossmann-like Domain"/>
    <property type="match status" value="1"/>
</dbReference>
<evidence type="ECO:0000256" key="1">
    <source>
        <dbReference type="ARBA" id="ARBA00006484"/>
    </source>
</evidence>
<reference evidence="6" key="1">
    <citation type="journal article" date="2019" name="Int. J. Syst. Evol. Microbiol.">
        <title>The Global Catalogue of Microorganisms (GCM) 10K type strain sequencing project: providing services to taxonomists for standard genome sequencing and annotation.</title>
        <authorList>
            <consortium name="The Broad Institute Genomics Platform"/>
            <consortium name="The Broad Institute Genome Sequencing Center for Infectious Disease"/>
            <person name="Wu L."/>
            <person name="Ma J."/>
        </authorList>
    </citation>
    <scope>NUCLEOTIDE SEQUENCE [LARGE SCALE GENOMIC DNA]</scope>
    <source>
        <strain evidence="6">CCUG 49018</strain>
    </source>
</reference>
<feature type="compositionally biased region" description="Basic and acidic residues" evidence="4">
    <location>
        <begin position="260"/>
        <end position="269"/>
    </location>
</feature>
<dbReference type="EC" id="1.-.-.-" evidence="5"/>
<proteinExistence type="inferred from homology"/>
<keyword evidence="6" id="KW-1185">Reference proteome</keyword>
<evidence type="ECO:0000256" key="3">
    <source>
        <dbReference type="RuleBase" id="RU000363"/>
    </source>
</evidence>
<dbReference type="InterPro" id="IPR036291">
    <property type="entry name" value="NAD(P)-bd_dom_sf"/>
</dbReference>
<sequence length="269" mass="27136">MDLDGERVDLEGALELEGKVALVTGGASGIGEAAARLLAASGARVAVVDRDEVGARRVADEVGGSAHATDVSAPTAMAEAVAAAEERFGRLDVVLLNAGMTSGQNGVTDLDVEGYRRIVGVNVDHVVFGVAAAVPALRRAGGGVVVATASLAGLMPHPGDPLYTLTKHAVVGYVRAAAPALAAEGIRLAAVCPGYTDTALIANARAEFGDFPLLGAEDVAAAIMAVVGTGGPGECWFVQPGREPGPYGFRGVPGPAGGRRAPEVTWEQH</sequence>
<dbReference type="PRINTS" id="PR00080">
    <property type="entry name" value="SDRFAMILY"/>
</dbReference>
<feature type="region of interest" description="Disordered" evidence="4">
    <location>
        <begin position="247"/>
        <end position="269"/>
    </location>
</feature>
<dbReference type="GO" id="GO:0016491">
    <property type="term" value="F:oxidoreductase activity"/>
    <property type="evidence" value="ECO:0007669"/>
    <property type="project" value="UniProtKB-KW"/>
</dbReference>
<accession>A0ABW3VFV2</accession>
<dbReference type="PANTHER" id="PTHR43180:SF33">
    <property type="entry name" value="15-HYDROXYPROSTAGLANDIN DEHYDROGENASE [NAD(+)]-LIKE"/>
    <property type="match status" value="1"/>
</dbReference>
<evidence type="ECO:0000256" key="4">
    <source>
        <dbReference type="SAM" id="MobiDB-lite"/>
    </source>
</evidence>
<gene>
    <name evidence="5" type="ORF">ACFQ34_07175</name>
</gene>
<name>A0ABW3VFV2_9PSEU</name>
<comment type="similarity">
    <text evidence="1 3">Belongs to the short-chain dehydrogenases/reductases (SDR) family.</text>
</comment>